<feature type="disulfide bond" evidence="17">
    <location>
        <begin position="382"/>
        <end position="400"/>
    </location>
</feature>
<feature type="domain" description="Ig-like" evidence="25">
    <location>
        <begin position="1200"/>
        <end position="1269"/>
    </location>
</feature>
<dbReference type="FunFam" id="2.10.25.10:FF:000033">
    <property type="entry name" value="Laminin subunit alpha 2"/>
    <property type="match status" value="1"/>
</dbReference>
<dbReference type="FunFam" id="2.10.25.10:FF:000106">
    <property type="entry name" value="Heparan sulfate proteoglycan 2"/>
    <property type="match status" value="1"/>
</dbReference>
<evidence type="ECO:0000256" key="17">
    <source>
        <dbReference type="PROSITE-ProRule" id="PRU00124"/>
    </source>
</evidence>
<dbReference type="GO" id="GO:0009653">
    <property type="term" value="P:anatomical structure morphogenesis"/>
    <property type="evidence" value="ECO:0007669"/>
    <property type="project" value="UniProtKB-ARBA"/>
</dbReference>
<feature type="domain" description="SEA" evidence="21">
    <location>
        <begin position="256"/>
        <end position="371"/>
    </location>
</feature>
<dbReference type="InterPro" id="IPR003598">
    <property type="entry name" value="Ig_sub2"/>
</dbReference>
<feature type="disulfide bond" evidence="15">
    <location>
        <begin position="3946"/>
        <end position="3955"/>
    </location>
</feature>
<evidence type="ECO:0000256" key="19">
    <source>
        <dbReference type="SAM" id="MobiDB-lite"/>
    </source>
</evidence>
<dbReference type="InterPro" id="IPR013098">
    <property type="entry name" value="Ig_I-set"/>
</dbReference>
<feature type="disulfide bond" evidence="17">
    <location>
        <begin position="931"/>
        <end position="946"/>
    </location>
</feature>
<feature type="disulfide bond" evidence="17">
    <location>
        <begin position="615"/>
        <end position="627"/>
    </location>
</feature>
<feature type="disulfide bond" evidence="17">
    <location>
        <begin position="508"/>
        <end position="526"/>
    </location>
</feature>
<dbReference type="Pfam" id="PF24973">
    <property type="entry name" value="EGF_LMN_ATRN"/>
    <property type="match status" value="1"/>
</dbReference>
<feature type="domain" description="EGF-like" evidence="23">
    <location>
        <begin position="2468"/>
        <end position="2506"/>
    </location>
</feature>
<evidence type="ECO:0000256" key="3">
    <source>
        <dbReference type="ARBA" id="ARBA00022525"/>
    </source>
</evidence>
<keyword evidence="11 15" id="KW-1015">Disulfide bond</keyword>
<feature type="disulfide bond" evidence="17">
    <location>
        <begin position="1286"/>
        <end position="1298"/>
    </location>
</feature>
<dbReference type="InterPro" id="IPR001791">
    <property type="entry name" value="Laminin_G"/>
</dbReference>
<dbReference type="InterPro" id="IPR013783">
    <property type="entry name" value="Ig-like_fold"/>
</dbReference>
<dbReference type="PROSITE" id="PS01209">
    <property type="entry name" value="LDLRA_1"/>
    <property type="match status" value="5"/>
</dbReference>
<feature type="disulfide bond" evidence="15">
    <location>
        <begin position="3889"/>
        <end position="3906"/>
    </location>
</feature>
<dbReference type="PROSITE" id="PS01186">
    <property type="entry name" value="EGF_2"/>
    <property type="match status" value="1"/>
</dbReference>
<feature type="disulfide bond" evidence="17">
    <location>
        <begin position="1050"/>
        <end position="1065"/>
    </location>
</feature>
<evidence type="ECO:0000256" key="7">
    <source>
        <dbReference type="ARBA" id="ARBA00022737"/>
    </source>
</evidence>
<dbReference type="InterPro" id="IPR000152">
    <property type="entry name" value="EGF-type_Asp/Asn_hydroxyl_site"/>
</dbReference>
<dbReference type="SMART" id="SM00179">
    <property type="entry name" value="EGF_CA"/>
    <property type="match status" value="2"/>
</dbReference>
<evidence type="ECO:0000259" key="22">
    <source>
        <dbReference type="PROSITE" id="PS50025"/>
    </source>
</evidence>
<keyword evidence="14 18" id="KW-0424">Laminin EGF-like domain</keyword>
<feature type="disulfide bond" evidence="17">
    <location>
        <begin position="919"/>
        <end position="937"/>
    </location>
</feature>
<feature type="region of interest" description="Disordered" evidence="19">
    <location>
        <begin position="427"/>
        <end position="460"/>
    </location>
</feature>
<evidence type="ECO:0000256" key="1">
    <source>
        <dbReference type="ARBA" id="ARBA00004167"/>
    </source>
</evidence>
<feature type="disulfide bond" evidence="17">
    <location>
        <begin position="3476"/>
        <end position="3488"/>
    </location>
</feature>
<feature type="disulfide bond" evidence="17">
    <location>
        <begin position="1012"/>
        <end position="1027"/>
    </location>
</feature>
<keyword evidence="10" id="KW-0472">Membrane</keyword>
<keyword evidence="12" id="KW-0675">Receptor</keyword>
<feature type="disulfide bond" evidence="17">
    <location>
        <begin position="634"/>
        <end position="649"/>
    </location>
</feature>
<dbReference type="InterPro" id="IPR000082">
    <property type="entry name" value="SEA_dom"/>
</dbReference>
<dbReference type="SMART" id="SM00409">
    <property type="entry name" value="IG"/>
    <property type="match status" value="13"/>
</dbReference>
<evidence type="ECO:0000256" key="5">
    <source>
        <dbReference type="ARBA" id="ARBA00022692"/>
    </source>
</evidence>
<feature type="region of interest" description="Disordered" evidence="19">
    <location>
        <begin position="92"/>
        <end position="127"/>
    </location>
</feature>
<dbReference type="PROSITE" id="PS50024">
    <property type="entry name" value="SEA"/>
    <property type="match status" value="1"/>
</dbReference>
<dbReference type="SMART" id="SM00192">
    <property type="entry name" value="LDLa"/>
    <property type="match status" value="22"/>
</dbReference>
<feature type="disulfide bond" evidence="15">
    <location>
        <begin position="2477"/>
        <end position="2494"/>
    </location>
</feature>
<feature type="signal peptide" evidence="20">
    <location>
        <begin position="1"/>
        <end position="34"/>
    </location>
</feature>
<feature type="disulfide bond" evidence="16">
    <location>
        <begin position="4399"/>
        <end position="4426"/>
    </location>
</feature>
<dbReference type="InterPro" id="IPR003599">
    <property type="entry name" value="Ig_sub"/>
</dbReference>
<dbReference type="GO" id="GO:0005604">
    <property type="term" value="C:basement membrane"/>
    <property type="evidence" value="ECO:0007669"/>
    <property type="project" value="UniProtKB-SubCell"/>
</dbReference>
<evidence type="ECO:0000256" key="18">
    <source>
        <dbReference type="PROSITE-ProRule" id="PRU00460"/>
    </source>
</evidence>
<dbReference type="Gene3D" id="2.60.40.10">
    <property type="entry name" value="Immunoglobulins"/>
    <property type="match status" value="13"/>
</dbReference>
<dbReference type="InterPro" id="IPR036055">
    <property type="entry name" value="LDL_receptor-like_sf"/>
</dbReference>
<feature type="disulfide bond" evidence="17">
    <location>
        <begin position="1385"/>
        <end position="1400"/>
    </location>
</feature>
<dbReference type="PROSITE" id="PS50068">
    <property type="entry name" value="LDLRA_2"/>
    <property type="match status" value="21"/>
</dbReference>
<feature type="domain" description="Ig-like" evidence="25">
    <location>
        <begin position="3292"/>
        <end position="3376"/>
    </location>
</feature>
<reference evidence="27 28" key="1">
    <citation type="submission" date="2024-05" db="EMBL/GenBank/DDBJ databases">
        <title>Genetic variation in Jamaican populations of the coffee berry borer (Hypothenemus hampei).</title>
        <authorList>
            <person name="Errbii M."/>
            <person name="Myrie A."/>
        </authorList>
    </citation>
    <scope>NUCLEOTIDE SEQUENCE [LARGE SCALE GENOMIC DNA]</scope>
    <source>
        <strain evidence="27">JA-Hopewell-2020-01-JO</strain>
        <tissue evidence="27">Whole body</tissue>
    </source>
</reference>
<dbReference type="CDD" id="cd00110">
    <property type="entry name" value="LamG"/>
    <property type="match status" value="3"/>
</dbReference>
<feature type="disulfide bond" evidence="17">
    <location>
        <begin position="3495"/>
        <end position="3510"/>
    </location>
</feature>
<feature type="region of interest" description="Disordered" evidence="19">
    <location>
        <begin position="209"/>
        <end position="256"/>
    </location>
</feature>
<dbReference type="Pfam" id="PF00008">
    <property type="entry name" value="EGF"/>
    <property type="match status" value="2"/>
</dbReference>
<dbReference type="InterPro" id="IPR013320">
    <property type="entry name" value="ConA-like_dom_sf"/>
</dbReference>
<dbReference type="EMBL" id="JBDJPC010000002">
    <property type="protein sequence ID" value="KAL1514177.1"/>
    <property type="molecule type" value="Genomic_DNA"/>
</dbReference>
<feature type="domain" description="EGF-like" evidence="23">
    <location>
        <begin position="3880"/>
        <end position="3918"/>
    </location>
</feature>
<dbReference type="GO" id="GO:0048513">
    <property type="term" value="P:animal organ development"/>
    <property type="evidence" value="ECO:0007669"/>
    <property type="project" value="UniProtKB-ARBA"/>
</dbReference>
<feature type="domain" description="EGF-like" evidence="23">
    <location>
        <begin position="1836"/>
        <end position="1872"/>
    </location>
</feature>
<feature type="disulfide bond" evidence="17">
    <location>
        <begin position="672"/>
        <end position="687"/>
    </location>
</feature>
<dbReference type="CDD" id="cd00112">
    <property type="entry name" value="LDLa"/>
    <property type="match status" value="22"/>
</dbReference>
<feature type="disulfide bond" evidence="17">
    <location>
        <begin position="1104"/>
        <end position="1119"/>
    </location>
</feature>
<accession>A0ABD1FCF5</accession>
<feature type="disulfide bond" evidence="17">
    <location>
        <begin position="578"/>
        <end position="590"/>
    </location>
</feature>
<feature type="disulfide bond" evidence="15">
    <location>
        <begin position="1813"/>
        <end position="1822"/>
    </location>
</feature>
<feature type="disulfide bond" evidence="17">
    <location>
        <begin position="545"/>
        <end position="563"/>
    </location>
</feature>
<feature type="domain" description="Ig-like" evidence="25">
    <location>
        <begin position="3188"/>
        <end position="3268"/>
    </location>
</feature>
<feature type="disulfide bond" evidence="17">
    <location>
        <begin position="876"/>
        <end position="888"/>
    </location>
</feature>
<feature type="disulfide bond" evidence="15">
    <location>
        <begin position="4190"/>
        <end position="4199"/>
    </location>
</feature>
<feature type="domain" description="Laminin EGF-like" evidence="24">
    <location>
        <begin position="2130"/>
        <end position="2177"/>
    </location>
</feature>
<evidence type="ECO:0000256" key="14">
    <source>
        <dbReference type="ARBA" id="ARBA00023292"/>
    </source>
</evidence>
<dbReference type="Pfam" id="PF07679">
    <property type="entry name" value="I-set"/>
    <property type="match status" value="1"/>
</dbReference>
<comment type="caution">
    <text evidence="15">Lacks conserved residue(s) required for the propagation of feature annotation.</text>
</comment>
<keyword evidence="28" id="KW-1185">Reference proteome</keyword>
<feature type="domain" description="Ig-like" evidence="25">
    <location>
        <begin position="3616"/>
        <end position="3693"/>
    </location>
</feature>
<evidence type="ECO:0000256" key="12">
    <source>
        <dbReference type="ARBA" id="ARBA00023170"/>
    </source>
</evidence>
<evidence type="ECO:0000256" key="4">
    <source>
        <dbReference type="ARBA" id="ARBA00022530"/>
    </source>
</evidence>
<dbReference type="GO" id="GO:0016020">
    <property type="term" value="C:membrane"/>
    <property type="evidence" value="ECO:0007669"/>
    <property type="project" value="UniProtKB-SubCell"/>
</dbReference>
<dbReference type="InterPro" id="IPR051221">
    <property type="entry name" value="LDLR-related"/>
</dbReference>
<feature type="disulfide bond" evidence="15">
    <location>
        <begin position="1862"/>
        <end position="1871"/>
    </location>
</feature>
<dbReference type="SMART" id="SM00408">
    <property type="entry name" value="IGc2"/>
    <property type="match status" value="13"/>
</dbReference>
<feature type="domain" description="Laminin G" evidence="22">
    <location>
        <begin position="3961"/>
        <end position="4136"/>
    </location>
</feature>
<dbReference type="InterPro" id="IPR036179">
    <property type="entry name" value="Ig-like_dom_sf"/>
</dbReference>
<keyword evidence="5" id="KW-0812">Transmembrane</keyword>
<feature type="disulfide bond" evidence="15">
    <location>
        <begin position="2496"/>
        <end position="2505"/>
    </location>
</feature>
<feature type="disulfide bond" evidence="17">
    <location>
        <begin position="520"/>
        <end position="535"/>
    </location>
</feature>
<evidence type="ECO:0000256" key="2">
    <source>
        <dbReference type="ARBA" id="ARBA00004302"/>
    </source>
</evidence>
<feature type="domain" description="Laminin G" evidence="22">
    <location>
        <begin position="3704"/>
        <end position="3884"/>
    </location>
</feature>
<evidence type="ECO:0000259" key="23">
    <source>
        <dbReference type="PROSITE" id="PS50026"/>
    </source>
</evidence>
<dbReference type="SUPFAM" id="SSF57196">
    <property type="entry name" value="EGF/Laminin"/>
    <property type="match status" value="4"/>
</dbReference>
<dbReference type="InterPro" id="IPR002049">
    <property type="entry name" value="LE_dom"/>
</dbReference>
<evidence type="ECO:0000256" key="10">
    <source>
        <dbReference type="ARBA" id="ARBA00023136"/>
    </source>
</evidence>
<feature type="disulfide bond" evidence="18">
    <location>
        <begin position="2149"/>
        <end position="2158"/>
    </location>
</feature>
<dbReference type="Gene3D" id="2.10.25.10">
    <property type="entry name" value="Laminin"/>
    <property type="match status" value="4"/>
</dbReference>
<feature type="domain" description="Ig-like" evidence="25">
    <location>
        <begin position="1403"/>
        <end position="1492"/>
    </location>
</feature>
<evidence type="ECO:0000256" key="16">
    <source>
        <dbReference type="PROSITE-ProRule" id="PRU00122"/>
    </source>
</evidence>
<dbReference type="CDD" id="cd00096">
    <property type="entry name" value="Ig"/>
    <property type="match status" value="1"/>
</dbReference>
<evidence type="ECO:0000256" key="11">
    <source>
        <dbReference type="ARBA" id="ARBA00023157"/>
    </source>
</evidence>
<evidence type="ECO:0000256" key="6">
    <source>
        <dbReference type="ARBA" id="ARBA00022729"/>
    </source>
</evidence>
<feature type="disulfide bond" evidence="17">
    <location>
        <begin position="789"/>
        <end position="801"/>
    </location>
</feature>
<feature type="domain" description="EGF-like" evidence="23">
    <location>
        <begin position="3921"/>
        <end position="3956"/>
    </location>
</feature>
<feature type="disulfide bond" evidence="17">
    <location>
        <begin position="751"/>
        <end position="769"/>
    </location>
</feature>
<feature type="disulfide bond" evidence="18">
    <location>
        <begin position="2203"/>
        <end position="2212"/>
    </location>
</feature>
<dbReference type="Pfam" id="PF13895">
    <property type="entry name" value="Ig_2"/>
    <property type="match status" value="2"/>
</dbReference>
<dbReference type="FunFam" id="4.10.400.10:FF:000065">
    <property type="entry name" value="Transmembrane protease serine 7"/>
    <property type="match status" value="1"/>
</dbReference>
<dbReference type="InterPro" id="IPR056863">
    <property type="entry name" value="LMN_ATRN_NET-like_EGF"/>
</dbReference>
<keyword evidence="8" id="KW-0084">Basement membrane</keyword>
<evidence type="ECO:0000259" key="25">
    <source>
        <dbReference type="PROSITE" id="PS50835"/>
    </source>
</evidence>
<evidence type="ECO:0000259" key="24">
    <source>
        <dbReference type="PROSITE" id="PS50027"/>
    </source>
</evidence>
<feature type="disulfide bond" evidence="17">
    <location>
        <begin position="744"/>
        <end position="756"/>
    </location>
</feature>
<evidence type="ECO:0000256" key="8">
    <source>
        <dbReference type="ARBA" id="ARBA00022869"/>
    </source>
</evidence>
<dbReference type="PROSITE" id="PS00010">
    <property type="entry name" value="ASX_HYDROXYL"/>
    <property type="match status" value="1"/>
</dbReference>
<dbReference type="SUPFAM" id="SSF48726">
    <property type="entry name" value="Immunoglobulin"/>
    <property type="match status" value="13"/>
</dbReference>
<dbReference type="Gene3D" id="2.170.300.10">
    <property type="entry name" value="Tie2 ligand-binding domain superfamily"/>
    <property type="match status" value="3"/>
</dbReference>
<feature type="disulfide bond" evidence="17">
    <location>
        <begin position="375"/>
        <end position="387"/>
    </location>
</feature>
<dbReference type="PROSITE" id="PS50026">
    <property type="entry name" value="EGF_3"/>
    <property type="match status" value="7"/>
</dbReference>
<dbReference type="SUPFAM" id="SSF49899">
    <property type="entry name" value="Concanavalin A-like lectins/glucanases"/>
    <property type="match status" value="3"/>
</dbReference>
<feature type="disulfide bond" evidence="17">
    <location>
        <begin position="895"/>
        <end position="910"/>
    </location>
</feature>
<organism evidence="27 28">
    <name type="scientific">Hypothenemus hampei</name>
    <name type="common">Coffee berry borer</name>
    <dbReference type="NCBI Taxonomy" id="57062"/>
    <lineage>
        <taxon>Eukaryota</taxon>
        <taxon>Metazoa</taxon>
        <taxon>Ecdysozoa</taxon>
        <taxon>Arthropoda</taxon>
        <taxon>Hexapoda</taxon>
        <taxon>Insecta</taxon>
        <taxon>Pterygota</taxon>
        <taxon>Neoptera</taxon>
        <taxon>Endopterygota</taxon>
        <taxon>Coleoptera</taxon>
        <taxon>Polyphaga</taxon>
        <taxon>Cucujiformia</taxon>
        <taxon>Curculionidae</taxon>
        <taxon>Scolytinae</taxon>
        <taxon>Hypothenemus</taxon>
    </lineage>
</organism>
<feature type="domain" description="Ig-like" evidence="25">
    <location>
        <begin position="2734"/>
        <end position="2819"/>
    </location>
</feature>
<feature type="domain" description="Laminin EGF-like" evidence="24">
    <location>
        <begin position="2184"/>
        <end position="2232"/>
    </location>
</feature>
<feature type="domain" description="Ig-like" evidence="25">
    <location>
        <begin position="2915"/>
        <end position="2999"/>
    </location>
</feature>
<feature type="disulfide bond" evidence="15">
    <location>
        <begin position="3908"/>
        <end position="3917"/>
    </location>
</feature>
<dbReference type="InterPro" id="IPR007110">
    <property type="entry name" value="Ig-like_dom"/>
</dbReference>
<keyword evidence="13" id="KW-0325">Glycoprotein</keyword>
<evidence type="ECO:0000259" key="26">
    <source>
        <dbReference type="PROSITE" id="PS51115"/>
    </source>
</evidence>
<dbReference type="PROSITE" id="PS01248">
    <property type="entry name" value="EGF_LAM_1"/>
    <property type="match status" value="4"/>
</dbReference>
<keyword evidence="7" id="KW-0677">Repeat</keyword>
<feature type="disulfide bond" evidence="17">
    <location>
        <begin position="1323"/>
        <end position="1335"/>
    </location>
</feature>
<dbReference type="CDD" id="cd00055">
    <property type="entry name" value="EGF_Lam"/>
    <property type="match status" value="4"/>
</dbReference>
<dbReference type="PROSITE" id="PS50027">
    <property type="entry name" value="EGF_LAM_2"/>
    <property type="match status" value="3"/>
</dbReference>
<dbReference type="PROSITE" id="PS51115">
    <property type="entry name" value="LAMININ_IVA"/>
    <property type="match status" value="3"/>
</dbReference>
<evidence type="ECO:0000256" key="20">
    <source>
        <dbReference type="SAM" id="SignalP"/>
    </source>
</evidence>
<feature type="disulfide bond" evidence="17">
    <location>
        <begin position="839"/>
        <end position="851"/>
    </location>
</feature>
<dbReference type="SUPFAM" id="SSF57424">
    <property type="entry name" value="LDL receptor-like module"/>
    <property type="match status" value="21"/>
</dbReference>
<feature type="domain" description="EGF-like" evidence="23">
    <location>
        <begin position="4163"/>
        <end position="4200"/>
    </location>
</feature>
<feature type="disulfide bond" evidence="17">
    <location>
        <begin position="1342"/>
        <end position="1357"/>
    </location>
</feature>
<dbReference type="Pfam" id="PF13927">
    <property type="entry name" value="Ig_3"/>
    <property type="match status" value="6"/>
</dbReference>
<evidence type="ECO:0000256" key="13">
    <source>
        <dbReference type="ARBA" id="ARBA00023180"/>
    </source>
</evidence>
<feature type="chain" id="PRO_5044813925" description="Basement membrane-specific heparan sulfate proteoglycan core protein" evidence="20">
    <location>
        <begin position="35"/>
        <end position="4443"/>
    </location>
</feature>
<dbReference type="Pfam" id="PF02210">
    <property type="entry name" value="Laminin_G_2"/>
    <property type="match status" value="2"/>
</dbReference>
<dbReference type="PRINTS" id="PR00261">
    <property type="entry name" value="LDLRECEPTOR"/>
</dbReference>
<feature type="disulfide bond" evidence="17">
    <location>
        <begin position="622"/>
        <end position="640"/>
    </location>
</feature>
<feature type="disulfide bond" evidence="17">
    <location>
        <begin position="394"/>
        <end position="409"/>
    </location>
</feature>
<evidence type="ECO:0000259" key="21">
    <source>
        <dbReference type="PROSITE" id="PS50024"/>
    </source>
</evidence>
<feature type="disulfide bond" evidence="15">
    <location>
        <begin position="3925"/>
        <end position="3935"/>
    </location>
</feature>
<feature type="domain" description="Laminin G" evidence="22">
    <location>
        <begin position="4244"/>
        <end position="4426"/>
    </location>
</feature>
<feature type="disulfide bond" evidence="17">
    <location>
        <begin position="1373"/>
        <end position="1391"/>
    </location>
</feature>
<dbReference type="PROSITE" id="PS00022">
    <property type="entry name" value="EGF_1"/>
    <property type="match status" value="9"/>
</dbReference>
<dbReference type="Gene3D" id="2.60.120.200">
    <property type="match status" value="3"/>
</dbReference>
<keyword evidence="3" id="KW-0964">Secreted</keyword>
<feature type="disulfide bond" evidence="17">
    <location>
        <begin position="653"/>
        <end position="665"/>
    </location>
</feature>
<protein>
    <recommendedName>
        <fullName evidence="29">Basement membrane-specific heparan sulfate proteoglycan core protein</fullName>
    </recommendedName>
</protein>
<dbReference type="Pfam" id="PF00054">
    <property type="entry name" value="Laminin_G_1"/>
    <property type="match status" value="1"/>
</dbReference>
<feature type="disulfide bond" evidence="17">
    <location>
        <begin position="1038"/>
        <end position="1056"/>
    </location>
</feature>
<feature type="disulfide bond" evidence="17">
    <location>
        <begin position="763"/>
        <end position="778"/>
    </location>
</feature>
<feature type="domain" description="Ig-like" evidence="25">
    <location>
        <begin position="3379"/>
        <end position="3469"/>
    </location>
</feature>
<feature type="domain" description="Ig-like" evidence="25">
    <location>
        <begin position="3530"/>
        <end position="3598"/>
    </location>
</feature>
<feature type="disulfide bond" evidence="18">
    <location>
        <begin position="2161"/>
        <end position="2175"/>
    </location>
</feature>
<feature type="disulfide bond" evidence="17">
    <location>
        <begin position="585"/>
        <end position="603"/>
    </location>
</feature>
<dbReference type="InterPro" id="IPR000742">
    <property type="entry name" value="EGF"/>
</dbReference>
<dbReference type="InterPro" id="IPR001881">
    <property type="entry name" value="EGF-like_Ca-bd_dom"/>
</dbReference>
<feature type="disulfide bond" evidence="17">
    <location>
        <begin position="538"/>
        <end position="550"/>
    </location>
</feature>
<dbReference type="Pfam" id="PF00057">
    <property type="entry name" value="Ldl_recept_a"/>
    <property type="match status" value="20"/>
</dbReference>
<feature type="disulfide bond" evidence="17">
    <location>
        <begin position="1293"/>
        <end position="1311"/>
    </location>
</feature>
<feature type="disulfide bond" evidence="17">
    <location>
        <begin position="1128"/>
        <end position="1146"/>
    </location>
</feature>
<feature type="domain" description="Laminin EGF-like" evidence="24">
    <location>
        <begin position="1786"/>
        <end position="1842"/>
    </location>
</feature>
<dbReference type="InterPro" id="IPR000034">
    <property type="entry name" value="Laminin_IV"/>
</dbReference>
<keyword evidence="4" id="KW-0272">Extracellular matrix</keyword>
<keyword evidence="15" id="KW-0245">EGF-like domain</keyword>
<feature type="domain" description="EGF-like" evidence="23">
    <location>
        <begin position="4202"/>
        <end position="4238"/>
    </location>
</feature>
<evidence type="ECO:0008006" key="29">
    <source>
        <dbReference type="Google" id="ProtNLM"/>
    </source>
</evidence>
<feature type="domain" description="Ig-like" evidence="25">
    <location>
        <begin position="3096"/>
        <end position="3185"/>
    </location>
</feature>
<feature type="disulfide bond" evidence="15">
    <location>
        <begin position="4228"/>
        <end position="4237"/>
    </location>
</feature>
<feature type="domain" description="Laminin IV type A" evidence="26">
    <location>
        <begin position="1543"/>
        <end position="1734"/>
    </location>
</feature>
<evidence type="ECO:0000256" key="15">
    <source>
        <dbReference type="PROSITE-ProRule" id="PRU00076"/>
    </source>
</evidence>
<evidence type="ECO:0000256" key="9">
    <source>
        <dbReference type="ARBA" id="ARBA00022989"/>
    </source>
</evidence>
<feature type="disulfide bond" evidence="17">
    <location>
        <begin position="808"/>
        <end position="823"/>
    </location>
</feature>
<dbReference type="SMART" id="SM00181">
    <property type="entry name" value="EGF"/>
    <property type="match status" value="10"/>
</dbReference>
<feature type="disulfide bond" evidence="17">
    <location>
        <begin position="1366"/>
        <end position="1378"/>
    </location>
</feature>
<dbReference type="Pfam" id="PF00052">
    <property type="entry name" value="Laminin_B"/>
    <property type="match status" value="3"/>
</dbReference>
<evidence type="ECO:0000313" key="27">
    <source>
        <dbReference type="EMBL" id="KAL1514177.1"/>
    </source>
</evidence>
<dbReference type="SMART" id="SM00180">
    <property type="entry name" value="EGF_Lam"/>
    <property type="match status" value="7"/>
</dbReference>
<dbReference type="CDD" id="cd00054">
    <property type="entry name" value="EGF_CA"/>
    <property type="match status" value="1"/>
</dbReference>
<evidence type="ECO:0000313" key="28">
    <source>
        <dbReference type="Proteomes" id="UP001566132"/>
    </source>
</evidence>
<feature type="disulfide bond" evidence="17">
    <location>
        <begin position="857"/>
        <end position="872"/>
    </location>
</feature>
<keyword evidence="9" id="KW-1133">Transmembrane helix</keyword>
<dbReference type="SMART" id="SM00281">
    <property type="entry name" value="LamB"/>
    <property type="match status" value="3"/>
</dbReference>
<feature type="disulfide bond" evidence="17">
    <location>
        <begin position="912"/>
        <end position="924"/>
    </location>
</feature>
<dbReference type="Pfam" id="PF00053">
    <property type="entry name" value="EGF_laminin"/>
    <property type="match status" value="5"/>
</dbReference>
<feature type="disulfide bond" evidence="17">
    <location>
        <begin position="1121"/>
        <end position="1133"/>
    </location>
</feature>
<feature type="disulfide bond" evidence="17">
    <location>
        <begin position="501"/>
        <end position="513"/>
    </location>
</feature>
<feature type="domain" description="Ig-like" evidence="25">
    <location>
        <begin position="3004"/>
        <end position="3091"/>
    </location>
</feature>
<feature type="domain" description="Ig-like" evidence="25">
    <location>
        <begin position="2824"/>
        <end position="2905"/>
    </location>
</feature>
<dbReference type="PROSITE" id="PS50025">
    <property type="entry name" value="LAM_G_DOMAIN"/>
    <property type="match status" value="3"/>
</dbReference>
<feature type="disulfide bond" evidence="18">
    <location>
        <begin position="2184"/>
        <end position="2196"/>
    </location>
</feature>
<sequence length="4443" mass="493525">MGVLPKFSTHRGLVWVYGLVFCALLLHANVQVQADSQEESDLVFDSLSPSNLNNHHRISRESDSFSQVESSQEENWFLRTVNRIKRSIDRVFSNEDKHSKKHEKGHSNEKNAPHHSSNRLHSDSLDDHHPTLVRTIRQHPYNLDLDEDDYGQDEDIEDERGPVIENGFGQIEDDYDFNGQFVDNEDEDRGFNISHNEEHNGFVPLIIGSKDDPNQGPGFDDEDRDFGSGLASGEHEGVTEQPDFGVPERQTTEKLQDHPKYYRFTITAEEFYNKNYTDRNSPVFRDLASKIEKGVNDLFSSRPGEQIATVISIEAHLSDIFKTRVTIDLESIGWYDDPAVVNVLRDQIQDKHEIGEVVVSPDNFQYKAFEGKPVCDEGQLPCESGQCVPSSARCNEVFECNDKSDEEGCSYVSRQTTPPLVEEIPTTVTTTTTTSRPITTTPSIIDFGSGDGEPDKGSNRADDILNCRTAGEIYYGDQRCDGTKQCSDGSDEEGCQSAPNCARGEYSCDFTRCIPISDRCNGFKDCSDETDEQECDTCLDTDFHCKNGFCIPHSQRCDGTRHCQDSSDELNCEKLDRCEHYQWQCQDGQCIDQTQRCNHYLDCADVSDELNCTFCTKDSFRCNNGTCVSISHRCDGHGDCPNSEDEEHCAGNCMPSEFRCNNGECIKQQQYCNGKRDCNDGSDESSCDESIECLPDSWKCEDRLACVNESKLCDGKKDCWDSSDEKISNCLWISSTNMSRQQDCPSGQFKCSEGFCIMGYKRCNGINDCDDKSDEENCPTQAPETQRNCTASQFTCADGSCINQSFYCDDVYDCADSSDEINCHTDNAQSTPRPQPHQCYPDQIACRDGTCTSGTRCDRIYDCLDGTDEENCQYYCPTDAFQCNDGTCIDTVRKCDKRRDCPDGSDEANCGCGEYEFQCSPNICIDINRRCDGQYDCLNQEDELNCPTSEPTCHSDEFLCQTNSKCIPRNNVCNGKQDCPAGEDETNCQACLEPEWFECEDGSGCINSELKCDNVYDCKDFSDEQNCFACDYYREFECANRKCVDRRLRCNGYPDCTDSSDEFDCPTTTQAPTLPPVTVTPRSCPFGYVSCTSEDQCILRSQLCDGRVDCRDLSDESNCGCGIQEFRCENGPCINRRLRCDGKVDCLYDISDELDCVVNSFWFHKAGAAGLQLRTYPSQQDIKEKENFAVIFPLPKYNHQEVVFQCRDEGPIRAGVVWRRANGLPLPPGSRDINGRLEMPNIKVEHGGTYVCVAKDFPPGTLGAEVAVQLHVDKVPEIYIPPPVKCNINESTCANGDCIPRHKVCDSQFDCSDGSDEVRCKQCEPNEFKCDNKKCVSAVWKCDGQDDCGDGSDERFCRPAIPGQGCGSQQFTCTNEQCVPRSFHCDGFPDCIDRSDEIGCLPPSIAQNPPAMISLSVGQTFTITCRAVGVPTPEIMWRLNWHHVPTKCRMTSENGYGTLICENIQIEDQGAYSCEALSTIATVFAKTDTILTVTGPSVCRAGYFNVEARSESECIKCFCFGHTSNCRSADLYTFQFQPPFDSLKLLGVRIDPITGVIDIRDEPIYKGVEPQLQQIGTNGVRASIPYLVELNQPNVGPYFALPENYHGNQLKSYGGYLKYTVRHSNTGRPIEGPDVILTGNNYILLHESRSPPPAHLATEQRVRFFEDEWTIKSYQERSRPATREEVMMALEDVNHILIKLEYNEGYLNTTLSNIEMDSAAIPDSGLGTANYVEECSCPVGYTGTSCENCAEGYVRHESGQWLGQCYKEPTTCPPLTFFDGRECQPCPCPNTSPSNQFARSCHMNTDGNVVCNCQPGYSGLRCEYCAPGYTGNPIQPGDTCRASSPCDPSGTLRQDSDGRCVCKEYTTGPYCNLCQPNSFHLNVRNQFGCISCFCMGVTRQCSSSSWYRDSIESIFTSSLNDFKLTDILKEDDITEGIRLNQDNREIVYNLFREPEVYYWSLPNKYLGDKVSSYGGYLRYTIRNTPVPGGASSRNNAPDVELVSENHINLQYFATNVSQSTNSPQTFVVPLLEQYWQRNDGVKTDREHLLMALADVRAIYIKATYFTNTQESALISVSLDIASEYNTGRERAYEVEQCHCPPGYTGLSCEDCAFGYTRSEDGLYLELCKPCECNGFSNECDPETGVCRNCRQNTAGDQCDQCLPGFTGDPTRGQSCAPQGPTVPCVCDTRGSTYSGCVHGVCQCKANVEGPSCDRCRNGTFGLSTENIDGCEFCFCSGVSTECSQSNLYVEQIPVQITENHHFILTDQYFKETIKSGFKTNLASNEISYTFPPSRRERMYWSLPPSFTGNQIKSYGGKLEYMQMYGELPESHYFLDKDVIITGNDVVIYWSNPSELQPSIFNRVSVRLHPSANWFRLDQNRAPKSASREDILTVLANIDTILVRATLSTDTSSTFLSDITLDTAVEIYTGKPLATNVEICRCPEGHRGTSCESCASGYYKDLSYSSTQPLGSCKPCPCQNHEYCEFDQSIRGVVCHCLPGYVGRYCDQTNIPKPSDPDNVSDVRVIMSPPKVVAPIGQQIAFTCTYLAQNLTSDLRIVVENHNSGLRTELKDFLRVNGGAQASFYAVVGCTRQTVTCYILNRRDTVVGSVSVALVPAEIITTTRRPSFTDPTPNPPTIDVIISGHNIEIYQIGSSVRLNCSAVSRVAPSSVRIDWSKDNDRLPSKAIDDGSGILYIPSLTTSDSGRYSCLADDGYSVVSKSIDIIVGDTTRDFAPIIHLSSPYIQVSEGQLIEVRCSATGNPTPEYSLSRTDRHPLNPSHFFENGVFRIHQARVTDGGSYRCTVDNRAGQDSKSFEVQVSVGSVLQVEIEPKRYEGRSGDQVILKCIADRAQYIRWSKDSGPLPYQYRDENGLLIIPNAGPSDSGTYICTATSYDGTRGTQFAFVTIQDDGGGIPPTAKISPETIRLRQGETIEVRCEVTGAPTPVVKWTRSNGELTGNAEQIGHHLHITNARIDDRGTYICAVSNILGADHDAVQIDVSRFEQPLIQIVPEGGDISATSGNSVQLQCRVVQGYPAPRVTWARENAQPLGRNVEVMTGGNLRIIDITPAESGEYVCSAENEAGRATAIAHITVNNPPVLTVSPDENIITRAVNEHLQLVCHGSGDPQPTVSWIKATSIDYYSITRELSIAGPAYLEFTRLRPEDAGIYVCIGRNVAGVNEKRVQLDILPERGDNPGGDQGSIPVNIEEFNAIAGARAELKCKVTSSDDQQHYTNWIRPGNQELPQGAYYTQGTLYIDNVQPSAAGEYECVTYGLPNRNVLFRIRSRLRVLSPPRITLDPVKQVVESGQNAFIRCIATGDQPITIQWLPVNRTMPASVYTADGYIRFTSIHHRDAGKYQCKARNDAGEADSVAEVVVSYEPEIRKPIDGTTNHTVSSPPGTSVQLNCRRGLNSDLYPVQWRKENDELPENSRLQGSELYIYDLRPENAGRYYCDVHTPQGIVNYYVTLDVSARPQVDCLSGWWRCDNGNCISQDMVCDNTDDCGDNSDERSCSNVAGAIARGPLVKSLPPMPTLHISPETNEYHVGSYIDIKCQSNEPGVIPAWSKLDGGLAENVQNRAGRLTIFNAKPENTGSYRCEATGQMGNYYKDHSLLIKDDPLRDEVPLQVQRAKRRASVLLECNTDLEEPVSYLWSKQGGSLPFYIDQNSKIIQLNSVGSIDAGTYICSATNQRRTLDIPIVLVVTGIIPYFTQAPNSYITLPTLSDAYLQFSFEISFKPENDYGLILYNGNRERERDGDFISLALNNGVPEFRFNLGPGTPTTIVRSNESVAEREWHTIKVVRNKKRVIMYVDGKGPLIGENEGKYFGLDLSEPLFLGGVPDYENISPEVDMERGLVGCISKFKIGYSYQDILHDSLNSTGITNCETCTENKCQNRGTCQEALTTEGYTCICPPKFSGPTCNKRKGQACSPYSCGIGKCVDTAYSFACQCPLGRGGSQCQKSIQVYEPAFKDNAYMAYPPPRPLKRNKIEMKIKPRSVDDALLLYAAETNEGHGDFISLTIKDRHLEFRFDNGKGPVVIRSDEEIVPNKWLAILAIRSPQDGRIVIDGHPSVPKRFSAFFKTLTLLTPLYIGGYDQYSIRLNQGVKVENGFNGCIVDINISGLDEAMMKNITDSSNVEDCGSDDEFENGIPTGYLETSYKPLSFDSRKTGCSDSPCKNNASCIPLSPVEYKCVCLPIFTGKNCETTVDLCESRPCQNDGICKYNSTGFTCDCPLGSGGKTCEQRVELRNDAHFDGNGWLEFRKSLLPHKHENEEEIVALEFSTNTSDGLIFWHGQTPNEDGQGQDYISLGLMNGYLEFSYDLGSGPAIIRNTEIRVDDGQKHSVILKREGRIGSIDIDHNYDSDGESEGQSTTLDCSGNIFLGGSPNVSKMTGSRFTHGFVGCVHGFELQQSKTLDLGMKAINGLNVKPCSSFNDLDNNIRMDKLRT</sequence>
<dbReference type="InterPro" id="IPR023415">
    <property type="entry name" value="LDLR_class-A_CS"/>
</dbReference>
<feature type="disulfide bond" evidence="17">
    <location>
        <begin position="1305"/>
        <end position="1320"/>
    </location>
</feature>
<feature type="disulfide bond" evidence="17">
    <location>
        <begin position="597"/>
        <end position="612"/>
    </location>
</feature>
<dbReference type="GO" id="GO:0030154">
    <property type="term" value="P:cell differentiation"/>
    <property type="evidence" value="ECO:0007669"/>
    <property type="project" value="UniProtKB-ARBA"/>
</dbReference>
<keyword evidence="6 20" id="KW-0732">Signal</keyword>
<feature type="disulfide bond" evidence="17">
    <location>
        <begin position="796"/>
        <end position="814"/>
    </location>
</feature>
<dbReference type="InterPro" id="IPR002172">
    <property type="entry name" value="LDrepeatLR_classA_rpt"/>
</dbReference>
<dbReference type="PANTHER" id="PTHR22722">
    <property type="entry name" value="LOW-DENSITY LIPOPROTEIN RECEPTOR-RELATED PROTEIN 2-RELATED"/>
    <property type="match status" value="1"/>
</dbReference>
<dbReference type="Proteomes" id="UP001566132">
    <property type="component" value="Unassembled WGS sequence"/>
</dbReference>
<gene>
    <name evidence="27" type="ORF">ABEB36_003476</name>
</gene>
<dbReference type="Gene3D" id="4.10.400.10">
    <property type="entry name" value="Low-density Lipoprotein Receptor"/>
    <property type="match status" value="21"/>
</dbReference>
<feature type="disulfide bond" evidence="17">
    <location>
        <begin position="973"/>
        <end position="988"/>
    </location>
</feature>
<feature type="disulfide bond" evidence="17">
    <location>
        <begin position="557"/>
        <end position="572"/>
    </location>
</feature>
<feature type="domain" description="EGF-like" evidence="23">
    <location>
        <begin position="1779"/>
        <end position="1823"/>
    </location>
</feature>
<dbReference type="GO" id="GO:0048731">
    <property type="term" value="P:system development"/>
    <property type="evidence" value="ECO:0007669"/>
    <property type="project" value="UniProtKB-ARBA"/>
</dbReference>
<name>A0ABD1FCF5_HYPHA</name>
<comment type="subcellular location">
    <subcellularLocation>
        <location evidence="1">Membrane</location>
        <topology evidence="1">Single-pass membrane protein</topology>
    </subcellularLocation>
    <subcellularLocation>
        <location evidence="2">Secreted</location>
        <location evidence="2">Extracellular space</location>
        <location evidence="2">Extracellular matrix</location>
        <location evidence="2">Basement membrane</location>
    </subcellularLocation>
</comment>
<feature type="domain" description="Laminin IV type A" evidence="26">
    <location>
        <begin position="2257"/>
        <end position="2438"/>
    </location>
</feature>
<feature type="domain" description="Ig-like" evidence="25">
    <location>
        <begin position="2635"/>
        <end position="2724"/>
    </location>
</feature>
<feature type="domain" description="Laminin IV type A" evidence="26">
    <location>
        <begin position="1917"/>
        <end position="2096"/>
    </location>
</feature>
<comment type="caution">
    <text evidence="27">The sequence shown here is derived from an EMBL/GenBank/DDBJ whole genome shotgun (WGS) entry which is preliminary data.</text>
</comment>
<feature type="disulfide bond" evidence="17">
    <location>
        <begin position="660"/>
        <end position="678"/>
    </location>
</feature>
<dbReference type="SMART" id="SM00282">
    <property type="entry name" value="LamG"/>
    <property type="match status" value="3"/>
</dbReference>
<proteinExistence type="predicted"/>
<feature type="disulfide bond" evidence="17">
    <location>
        <begin position="3483"/>
        <end position="3501"/>
    </location>
</feature>
<dbReference type="PROSITE" id="PS50835">
    <property type="entry name" value="IG_LIKE"/>
    <property type="match status" value="13"/>
</dbReference>
<feature type="disulfide bond" evidence="17">
    <location>
        <begin position="1330"/>
        <end position="1348"/>
    </location>
</feature>
<feature type="compositionally biased region" description="Low complexity" evidence="19">
    <location>
        <begin position="427"/>
        <end position="445"/>
    </location>
</feature>
<feature type="disulfide bond" evidence="17">
    <location>
        <begin position="883"/>
        <end position="901"/>
    </location>
</feature>